<name>A0AAC9LIW6_9PSEU</name>
<dbReference type="GO" id="GO:0006777">
    <property type="term" value="P:Mo-molybdopterin cofactor biosynthetic process"/>
    <property type="evidence" value="ECO:0007669"/>
    <property type="project" value="UniProtKB-KW"/>
</dbReference>
<dbReference type="PROSITE" id="PS01078">
    <property type="entry name" value="MOCF_BIOSYNTHESIS_1"/>
    <property type="match status" value="1"/>
</dbReference>
<dbReference type="Pfam" id="PF00994">
    <property type="entry name" value="MoCF_biosynth"/>
    <property type="match status" value="1"/>
</dbReference>
<feature type="compositionally biased region" description="Low complexity" evidence="3">
    <location>
        <begin position="180"/>
        <end position="204"/>
    </location>
</feature>
<dbReference type="NCBIfam" id="TIGR00177">
    <property type="entry name" value="molyb_syn"/>
    <property type="match status" value="1"/>
</dbReference>
<protein>
    <submittedName>
        <fullName evidence="5">Molybdenum cofactor synthesis domain</fullName>
        <ecNumber evidence="5">2.8.1.12</ecNumber>
    </submittedName>
</protein>
<dbReference type="CDD" id="cd00756">
    <property type="entry name" value="MoaE"/>
    <property type="match status" value="1"/>
</dbReference>
<dbReference type="InterPro" id="IPR036425">
    <property type="entry name" value="MoaB/Mog-like_dom_sf"/>
</dbReference>
<comment type="pathway">
    <text evidence="1">Cofactor biosynthesis; molybdopterin biosynthesis.</text>
</comment>
<dbReference type="SUPFAM" id="SSF54690">
    <property type="entry name" value="Molybdopterin synthase subunit MoaE"/>
    <property type="match status" value="1"/>
</dbReference>
<evidence type="ECO:0000259" key="4">
    <source>
        <dbReference type="SMART" id="SM00852"/>
    </source>
</evidence>
<dbReference type="InterPro" id="IPR008284">
    <property type="entry name" value="MoCF_biosynth_CS"/>
</dbReference>
<dbReference type="EC" id="2.8.1.12" evidence="5"/>
<dbReference type="Gene3D" id="3.90.1170.40">
    <property type="entry name" value="Molybdopterin biosynthesis MoaE subunit"/>
    <property type="match status" value="1"/>
</dbReference>
<feature type="domain" description="MoaB/Mog" evidence="4">
    <location>
        <begin position="14"/>
        <end position="156"/>
    </location>
</feature>
<accession>A0AAC9LIW6</accession>
<dbReference type="SMART" id="SM00852">
    <property type="entry name" value="MoCF_biosynth"/>
    <property type="match status" value="1"/>
</dbReference>
<evidence type="ECO:0000256" key="1">
    <source>
        <dbReference type="ARBA" id="ARBA00005046"/>
    </source>
</evidence>
<dbReference type="RefSeq" id="WP_075765808.1">
    <property type="nucleotide sequence ID" value="NZ_CP016076.1"/>
</dbReference>
<evidence type="ECO:0000313" key="5">
    <source>
        <dbReference type="EMBL" id="APU17685.1"/>
    </source>
</evidence>
<organism evidence="5 6">
    <name type="scientific">Actinoalloteichus fjordicus</name>
    <dbReference type="NCBI Taxonomy" id="1612552"/>
    <lineage>
        <taxon>Bacteria</taxon>
        <taxon>Bacillati</taxon>
        <taxon>Actinomycetota</taxon>
        <taxon>Actinomycetes</taxon>
        <taxon>Pseudonocardiales</taxon>
        <taxon>Pseudonocardiaceae</taxon>
        <taxon>Actinoalloteichus</taxon>
    </lineage>
</organism>
<reference evidence="6" key="1">
    <citation type="submission" date="2016-06" db="EMBL/GenBank/DDBJ databases">
        <title>Complete genome sequence of Actinoalloteichus fjordicus DSM 46855 (=ADI127-17), type strain of the new species Actinoalloteichus fjordicus.</title>
        <authorList>
            <person name="Ruckert C."/>
            <person name="Nouioui I."/>
            <person name="Willmese J."/>
            <person name="van Wezel G."/>
            <person name="Klenk H.-P."/>
            <person name="Kalinowski J."/>
            <person name="Zotchev S.B."/>
        </authorList>
    </citation>
    <scope>NUCLEOTIDE SEQUENCE [LARGE SCALE GENOMIC DNA]</scope>
    <source>
        <strain evidence="6">ADI127-7</strain>
    </source>
</reference>
<dbReference type="InterPro" id="IPR036563">
    <property type="entry name" value="MoaE_sf"/>
</dbReference>
<keyword evidence="5" id="KW-0808">Transferase</keyword>
<dbReference type="PANTHER" id="PTHR43764:SF1">
    <property type="entry name" value="MOLYBDOPTERIN MOLYBDOTRANSFERASE"/>
    <property type="match status" value="1"/>
</dbReference>
<keyword evidence="6" id="KW-1185">Reference proteome</keyword>
<dbReference type="Pfam" id="PF02391">
    <property type="entry name" value="MoaE"/>
    <property type="match status" value="1"/>
</dbReference>
<dbReference type="SUPFAM" id="SSF53218">
    <property type="entry name" value="Molybdenum cofactor biosynthesis proteins"/>
    <property type="match status" value="1"/>
</dbReference>
<dbReference type="PANTHER" id="PTHR43764">
    <property type="entry name" value="MOLYBDENUM COFACTOR BIOSYNTHESIS"/>
    <property type="match status" value="1"/>
</dbReference>
<dbReference type="AlphaFoldDB" id="A0AAC9LIW6"/>
<dbReference type="InterPro" id="IPR003448">
    <property type="entry name" value="Mopterin_biosynth_MoaE"/>
</dbReference>
<dbReference type="GO" id="GO:0030366">
    <property type="term" value="F:molybdopterin synthase activity"/>
    <property type="evidence" value="ECO:0007669"/>
    <property type="project" value="UniProtKB-EC"/>
</dbReference>
<sequence length="366" mass="36414">MDQTGVTGETRQARVITASNRAAAGVYADTTGPIIVAWLRERSFETPDAAVVPDGTPVGAQIRAAVAAGVAVVVTTGGTGISPTDRTPEVTGELLDYEVPGVADAIRSAGLPAVPTAVLSRGVVGVAGRTLIVNLPGSRGGVRDGLGVLAGVLAHAVDQLRGGDHPQPGRAAGGASIVAGTAAGDQGPAAPAGSATAGGDPAAAETVDAGSAGPVEPSAAQKPGGNVLVVRAEVVDEDLAAVDHEALVGDAAAGAVVGFRGVVRDHDGGRGVRELEYVGHPSAPDTVGQVAADVAARHPGLRAIAVTHRLGLLGIGDLALVCAVSAAHRAEAFTACADLVDEIKARLPIWKRQVFVDGEEEWVDCP</sequence>
<evidence type="ECO:0000313" key="6">
    <source>
        <dbReference type="Proteomes" id="UP000185511"/>
    </source>
</evidence>
<evidence type="ECO:0000256" key="3">
    <source>
        <dbReference type="SAM" id="MobiDB-lite"/>
    </source>
</evidence>
<proteinExistence type="predicted"/>
<dbReference type="Proteomes" id="UP000185511">
    <property type="component" value="Chromosome"/>
</dbReference>
<dbReference type="KEGG" id="acad:UA74_28420"/>
<dbReference type="CDD" id="cd00886">
    <property type="entry name" value="MogA_MoaB"/>
    <property type="match status" value="1"/>
</dbReference>
<dbReference type="EMBL" id="CP016076">
    <property type="protein sequence ID" value="APU17685.1"/>
    <property type="molecule type" value="Genomic_DNA"/>
</dbReference>
<dbReference type="InterPro" id="IPR051920">
    <property type="entry name" value="MPT_Adenylyltrnsfr/MoaC-Rel"/>
</dbReference>
<dbReference type="InterPro" id="IPR001453">
    <property type="entry name" value="MoaB/Mog_dom"/>
</dbReference>
<feature type="region of interest" description="Disordered" evidence="3">
    <location>
        <begin position="180"/>
        <end position="222"/>
    </location>
</feature>
<evidence type="ECO:0000256" key="2">
    <source>
        <dbReference type="ARBA" id="ARBA00023150"/>
    </source>
</evidence>
<gene>
    <name evidence="5" type="ORF">UA74_28420</name>
</gene>
<dbReference type="Gene3D" id="3.40.980.10">
    <property type="entry name" value="MoaB/Mog-like domain"/>
    <property type="match status" value="1"/>
</dbReference>
<keyword evidence="2" id="KW-0501">Molybdenum cofactor biosynthesis</keyword>